<evidence type="ECO:0000256" key="5">
    <source>
        <dbReference type="ARBA" id="ARBA00022741"/>
    </source>
</evidence>
<dbReference type="AlphaFoldDB" id="A0A0B8QE15"/>
<reference evidence="11 12" key="1">
    <citation type="submission" date="2015-01" db="EMBL/GenBank/DDBJ databases">
        <title>Vibrio sp. C94 JCM 19241 whole genome shotgun sequence.</title>
        <authorList>
            <person name="Sawabe T."/>
            <person name="Meirelles P."/>
            <person name="Feng G."/>
            <person name="Sayaka M."/>
            <person name="Hattori M."/>
            <person name="Ohkuma M."/>
        </authorList>
    </citation>
    <scope>NUCLEOTIDE SEQUENCE [LARGE SCALE GENOMIC DNA]</scope>
    <source>
        <strain evidence="12">JCM 19241</strain>
    </source>
</reference>
<dbReference type="InterPro" id="IPR004358">
    <property type="entry name" value="Sig_transdc_His_kin-like_C"/>
</dbReference>
<dbReference type="InterPro" id="IPR036890">
    <property type="entry name" value="HATPase_C_sf"/>
</dbReference>
<dbReference type="InterPro" id="IPR005467">
    <property type="entry name" value="His_kinase_dom"/>
</dbReference>
<evidence type="ECO:0000256" key="7">
    <source>
        <dbReference type="ARBA" id="ARBA00022840"/>
    </source>
</evidence>
<keyword evidence="3" id="KW-0597">Phosphoprotein</keyword>
<evidence type="ECO:0000256" key="3">
    <source>
        <dbReference type="ARBA" id="ARBA00022553"/>
    </source>
</evidence>
<evidence type="ECO:0000259" key="10">
    <source>
        <dbReference type="PROSITE" id="PS50109"/>
    </source>
</evidence>
<dbReference type="PANTHER" id="PTHR43065:SF10">
    <property type="entry name" value="PEROXIDE STRESS-ACTIVATED HISTIDINE KINASE MAK3"/>
    <property type="match status" value="1"/>
</dbReference>
<dbReference type="SUPFAM" id="SSF55874">
    <property type="entry name" value="ATPase domain of HSP90 chaperone/DNA topoisomerase II/histidine kinase"/>
    <property type="match status" value="1"/>
</dbReference>
<feature type="transmembrane region" description="Helical" evidence="9">
    <location>
        <begin position="103"/>
        <end position="124"/>
    </location>
</feature>
<accession>A0A0B8QE15</accession>
<keyword evidence="6" id="KW-0418">Kinase</keyword>
<feature type="transmembrane region" description="Helical" evidence="9">
    <location>
        <begin position="73"/>
        <end position="91"/>
    </location>
</feature>
<dbReference type="Pfam" id="PF00512">
    <property type="entry name" value="HisKA"/>
    <property type="match status" value="1"/>
</dbReference>
<dbReference type="GO" id="GO:0005524">
    <property type="term" value="F:ATP binding"/>
    <property type="evidence" value="ECO:0007669"/>
    <property type="project" value="UniProtKB-KW"/>
</dbReference>
<dbReference type="PROSITE" id="PS50109">
    <property type="entry name" value="HIS_KIN"/>
    <property type="match status" value="1"/>
</dbReference>
<dbReference type="PRINTS" id="PR00344">
    <property type="entry name" value="BCTRLSENSOR"/>
</dbReference>
<dbReference type="EC" id="2.7.13.3" evidence="2"/>
<keyword evidence="8" id="KW-0902">Two-component regulatory system</keyword>
<dbReference type="PANTHER" id="PTHR43065">
    <property type="entry name" value="SENSOR HISTIDINE KINASE"/>
    <property type="match status" value="1"/>
</dbReference>
<gene>
    <name evidence="11" type="ORF">JCM19241_1590</name>
</gene>
<sequence>MDTLFVFKVYLLYGLAFFAIFFAILFRDLKNSQIAIASTLPILGAFGFLHGLHEWTELYFVIYAEDHPLTLELQTFITLKLWLSFIAMGWFSWKMLDLTSWRYLGLIKLVSIVLVSLFLLSLGLRYGSVPYFEYLLDTSDHIRWVFGFGSSALAGFAVISYASVLEKEGHGAALPFKYTGASLVAYGISAGLLTVDMGLWVLVLRASCATLILITLWKALEVFDRERKKQIETALAHSLQDAKLIELGELVSAVAHEIKTPISSAMMSCDLLRHQAPKDEAVTRQIDRINHGLSRAAEISQEILNYAHQKPIQRKSVNLSKVVNSAFSLNQFRLDDFQVEASLDEKLTVLGDEGLLEAVFSNIIGNAIDASVDDKYLHIQTLQSKLKAVVKISDHGSGMSEDVLARATQPFFTTKPKGEGTGMGLALCKQIVQQHGGKLLFENNDRGLTVVIELPRKMS</sequence>
<keyword evidence="4" id="KW-0808">Transferase</keyword>
<dbReference type="InterPro" id="IPR003661">
    <property type="entry name" value="HisK_dim/P_dom"/>
</dbReference>
<keyword evidence="9" id="KW-0812">Transmembrane</keyword>
<keyword evidence="5" id="KW-0547">Nucleotide-binding</keyword>
<dbReference type="Pfam" id="PF02518">
    <property type="entry name" value="HATPase_c"/>
    <property type="match status" value="1"/>
</dbReference>
<comment type="caution">
    <text evidence="11">The sequence shown here is derived from an EMBL/GenBank/DDBJ whole genome shotgun (WGS) entry which is preliminary data.</text>
</comment>
<evidence type="ECO:0000256" key="9">
    <source>
        <dbReference type="SAM" id="Phobius"/>
    </source>
</evidence>
<dbReference type="Gene3D" id="3.30.565.10">
    <property type="entry name" value="Histidine kinase-like ATPase, C-terminal domain"/>
    <property type="match status" value="1"/>
</dbReference>
<dbReference type="GO" id="GO:0000155">
    <property type="term" value="F:phosphorelay sensor kinase activity"/>
    <property type="evidence" value="ECO:0007669"/>
    <property type="project" value="InterPro"/>
</dbReference>
<feature type="transmembrane region" description="Helical" evidence="9">
    <location>
        <begin position="199"/>
        <end position="220"/>
    </location>
</feature>
<dbReference type="CDD" id="cd00082">
    <property type="entry name" value="HisKA"/>
    <property type="match status" value="1"/>
</dbReference>
<feature type="domain" description="Histidine kinase" evidence="10">
    <location>
        <begin position="253"/>
        <end position="458"/>
    </location>
</feature>
<proteinExistence type="predicted"/>
<evidence type="ECO:0000256" key="1">
    <source>
        <dbReference type="ARBA" id="ARBA00000085"/>
    </source>
</evidence>
<protein>
    <recommendedName>
        <fullName evidence="2">histidine kinase</fullName>
        <ecNumber evidence="2">2.7.13.3</ecNumber>
    </recommendedName>
</protein>
<evidence type="ECO:0000313" key="11">
    <source>
        <dbReference type="EMBL" id="GAM75247.1"/>
    </source>
</evidence>
<dbReference type="SMART" id="SM00388">
    <property type="entry name" value="HisKA"/>
    <property type="match status" value="1"/>
</dbReference>
<reference evidence="11 12" key="2">
    <citation type="submission" date="2015-01" db="EMBL/GenBank/DDBJ databases">
        <authorList>
            <consortium name="NBRP consortium"/>
            <person name="Sawabe T."/>
            <person name="Meirelles P."/>
            <person name="Feng G."/>
            <person name="Sayaka M."/>
            <person name="Hattori M."/>
            <person name="Ohkuma M."/>
        </authorList>
    </citation>
    <scope>NUCLEOTIDE SEQUENCE [LARGE SCALE GENOMIC DNA]</scope>
    <source>
        <strain evidence="12">JCM 19241</strain>
    </source>
</reference>
<keyword evidence="7" id="KW-0067">ATP-binding</keyword>
<feature type="transmembrane region" description="Helical" evidence="9">
    <location>
        <begin position="33"/>
        <end position="53"/>
    </location>
</feature>
<evidence type="ECO:0000256" key="6">
    <source>
        <dbReference type="ARBA" id="ARBA00022777"/>
    </source>
</evidence>
<name>A0A0B8QE15_9VIBR</name>
<evidence type="ECO:0000256" key="4">
    <source>
        <dbReference type="ARBA" id="ARBA00022679"/>
    </source>
</evidence>
<feature type="transmembrane region" description="Helical" evidence="9">
    <location>
        <begin position="6"/>
        <end position="26"/>
    </location>
</feature>
<feature type="transmembrane region" description="Helical" evidence="9">
    <location>
        <begin position="176"/>
        <end position="193"/>
    </location>
</feature>
<dbReference type="EMBL" id="BBSC01000003">
    <property type="protein sequence ID" value="GAM75247.1"/>
    <property type="molecule type" value="Genomic_DNA"/>
</dbReference>
<dbReference type="STRING" id="1481914.JCM19241_1590"/>
<dbReference type="Proteomes" id="UP000031666">
    <property type="component" value="Unassembled WGS sequence"/>
</dbReference>
<comment type="catalytic activity">
    <reaction evidence="1">
        <text>ATP + protein L-histidine = ADP + protein N-phospho-L-histidine.</text>
        <dbReference type="EC" id="2.7.13.3"/>
    </reaction>
</comment>
<evidence type="ECO:0000256" key="8">
    <source>
        <dbReference type="ARBA" id="ARBA00023012"/>
    </source>
</evidence>
<keyword evidence="9" id="KW-0472">Membrane</keyword>
<dbReference type="InterPro" id="IPR036097">
    <property type="entry name" value="HisK_dim/P_sf"/>
</dbReference>
<dbReference type="InterPro" id="IPR003594">
    <property type="entry name" value="HATPase_dom"/>
</dbReference>
<evidence type="ECO:0000256" key="2">
    <source>
        <dbReference type="ARBA" id="ARBA00012438"/>
    </source>
</evidence>
<organism evidence="11 12">
    <name type="scientific">Vibrio ishigakensis</name>
    <dbReference type="NCBI Taxonomy" id="1481914"/>
    <lineage>
        <taxon>Bacteria</taxon>
        <taxon>Pseudomonadati</taxon>
        <taxon>Pseudomonadota</taxon>
        <taxon>Gammaproteobacteria</taxon>
        <taxon>Vibrionales</taxon>
        <taxon>Vibrionaceae</taxon>
        <taxon>Vibrio</taxon>
    </lineage>
</organism>
<keyword evidence="9" id="KW-1133">Transmembrane helix</keyword>
<evidence type="ECO:0000313" key="12">
    <source>
        <dbReference type="Proteomes" id="UP000031666"/>
    </source>
</evidence>
<dbReference type="SMART" id="SM00387">
    <property type="entry name" value="HATPase_c"/>
    <property type="match status" value="1"/>
</dbReference>
<dbReference type="SUPFAM" id="SSF47384">
    <property type="entry name" value="Homodimeric domain of signal transducing histidine kinase"/>
    <property type="match status" value="1"/>
</dbReference>
<feature type="transmembrane region" description="Helical" evidence="9">
    <location>
        <begin position="144"/>
        <end position="164"/>
    </location>
</feature>
<dbReference type="Gene3D" id="1.10.287.130">
    <property type="match status" value="1"/>
</dbReference>